<dbReference type="Proteomes" id="UP000807306">
    <property type="component" value="Unassembled WGS sequence"/>
</dbReference>
<protein>
    <submittedName>
        <fullName evidence="2">Uncharacterized protein</fullName>
    </submittedName>
</protein>
<reference evidence="2" key="1">
    <citation type="submission" date="2020-11" db="EMBL/GenBank/DDBJ databases">
        <authorList>
            <consortium name="DOE Joint Genome Institute"/>
            <person name="Ahrendt S."/>
            <person name="Riley R."/>
            <person name="Andreopoulos W."/>
            <person name="Labutti K."/>
            <person name="Pangilinan J."/>
            <person name="Ruiz-Duenas F.J."/>
            <person name="Barrasa J.M."/>
            <person name="Sanchez-Garcia M."/>
            <person name="Camarero S."/>
            <person name="Miyauchi S."/>
            <person name="Serrano A."/>
            <person name="Linde D."/>
            <person name="Babiker R."/>
            <person name="Drula E."/>
            <person name="Ayuso-Fernandez I."/>
            <person name="Pacheco R."/>
            <person name="Padilla G."/>
            <person name="Ferreira P."/>
            <person name="Barriuso J."/>
            <person name="Kellner H."/>
            <person name="Castanera R."/>
            <person name="Alfaro M."/>
            <person name="Ramirez L."/>
            <person name="Pisabarro A.G."/>
            <person name="Kuo A."/>
            <person name="Tritt A."/>
            <person name="Lipzen A."/>
            <person name="He G."/>
            <person name="Yan M."/>
            <person name="Ng V."/>
            <person name="Cullen D."/>
            <person name="Martin F."/>
            <person name="Rosso M.-N."/>
            <person name="Henrissat B."/>
            <person name="Hibbett D."/>
            <person name="Martinez A.T."/>
            <person name="Grigoriev I.V."/>
        </authorList>
    </citation>
    <scope>NUCLEOTIDE SEQUENCE</scope>
    <source>
        <strain evidence="2">CBS 506.95</strain>
    </source>
</reference>
<evidence type="ECO:0000313" key="2">
    <source>
        <dbReference type="EMBL" id="KAF9532635.1"/>
    </source>
</evidence>
<feature type="non-terminal residue" evidence="2">
    <location>
        <position position="1"/>
    </location>
</feature>
<dbReference type="EMBL" id="MU157831">
    <property type="protein sequence ID" value="KAF9532635.1"/>
    <property type="molecule type" value="Genomic_DNA"/>
</dbReference>
<dbReference type="OrthoDB" id="3256438at2759"/>
<feature type="region of interest" description="Disordered" evidence="1">
    <location>
        <begin position="40"/>
        <end position="79"/>
    </location>
</feature>
<dbReference type="AlphaFoldDB" id="A0A9P6ENV0"/>
<feature type="compositionally biased region" description="Polar residues" evidence="1">
    <location>
        <begin position="52"/>
        <end position="61"/>
    </location>
</feature>
<proteinExistence type="predicted"/>
<evidence type="ECO:0000256" key="1">
    <source>
        <dbReference type="SAM" id="MobiDB-lite"/>
    </source>
</evidence>
<feature type="non-terminal residue" evidence="2">
    <location>
        <position position="139"/>
    </location>
</feature>
<gene>
    <name evidence="2" type="ORF">CPB83DRAFT_743050</name>
</gene>
<accession>A0A9P6ENV0</accession>
<sequence>SAVPYSRTLSFYKEQRQRRKMNQSHRAPSEQLTIRTTVSSKVVPPSPPFTTYQTPRRSSLLSPHPTILPGRPVFPRSKPCPNLHRLAIKIRMLSSEEGKRILSLGPRLAMEIMQTGRDILRVTQELEDMVGGEEEGDLD</sequence>
<comment type="caution">
    <text evidence="2">The sequence shown here is derived from an EMBL/GenBank/DDBJ whole genome shotgun (WGS) entry which is preliminary data.</text>
</comment>
<evidence type="ECO:0000313" key="3">
    <source>
        <dbReference type="Proteomes" id="UP000807306"/>
    </source>
</evidence>
<keyword evidence="3" id="KW-1185">Reference proteome</keyword>
<organism evidence="2 3">
    <name type="scientific">Crepidotus variabilis</name>
    <dbReference type="NCBI Taxonomy" id="179855"/>
    <lineage>
        <taxon>Eukaryota</taxon>
        <taxon>Fungi</taxon>
        <taxon>Dikarya</taxon>
        <taxon>Basidiomycota</taxon>
        <taxon>Agaricomycotina</taxon>
        <taxon>Agaricomycetes</taxon>
        <taxon>Agaricomycetidae</taxon>
        <taxon>Agaricales</taxon>
        <taxon>Agaricineae</taxon>
        <taxon>Crepidotaceae</taxon>
        <taxon>Crepidotus</taxon>
    </lineage>
</organism>
<name>A0A9P6ENV0_9AGAR</name>